<gene>
    <name evidence="4" type="ORF">NKR23_g12167</name>
</gene>
<dbReference type="InterPro" id="IPR016197">
    <property type="entry name" value="Chromo-like_dom_sf"/>
</dbReference>
<keyword evidence="5" id="KW-1185">Reference proteome</keyword>
<dbReference type="AlphaFoldDB" id="A0AA38R1V1"/>
<comment type="caution">
    <text evidence="4">The sequence shown here is derived from an EMBL/GenBank/DDBJ whole genome shotgun (WGS) entry which is preliminary data.</text>
</comment>
<proteinExistence type="predicted"/>
<accession>A0AA38R1V1</accession>
<protein>
    <recommendedName>
        <fullName evidence="3">Chromo domain-containing protein</fullName>
    </recommendedName>
</protein>
<feature type="compositionally biased region" description="Polar residues" evidence="2">
    <location>
        <begin position="1"/>
        <end position="20"/>
    </location>
</feature>
<comment type="subunit">
    <text evidence="1">Component of the NuA4 histone acetyltransferase complex.</text>
</comment>
<feature type="compositionally biased region" description="Low complexity" evidence="2">
    <location>
        <begin position="76"/>
        <end position="87"/>
    </location>
</feature>
<feature type="region of interest" description="Disordered" evidence="2">
    <location>
        <begin position="1"/>
        <end position="29"/>
    </location>
</feature>
<dbReference type="Pfam" id="PF00385">
    <property type="entry name" value="Chromo"/>
    <property type="match status" value="1"/>
</dbReference>
<sequence>MSSDSGSTGSQVRLASTSSARVPGEQQGSVKALSAKFTEWLLEAAVVRSAVVDGVTTFQLQFKADRYCSKHRHHGLSSSKFDGGSSSQAKWRNSEPEPITSVASTHGMDPLVSQSDDDVQSTSTEEAEYKVEKILKIRKRGRGHQARVKWVGFKRKTWEPLKNFLGTAALDDYEARHGKLP</sequence>
<evidence type="ECO:0000259" key="3">
    <source>
        <dbReference type="PROSITE" id="PS50013"/>
    </source>
</evidence>
<dbReference type="PROSITE" id="PS50013">
    <property type="entry name" value="CHROMO_2"/>
    <property type="match status" value="1"/>
</dbReference>
<dbReference type="InterPro" id="IPR000953">
    <property type="entry name" value="Chromo/chromo_shadow_dom"/>
</dbReference>
<dbReference type="Proteomes" id="UP001174694">
    <property type="component" value="Unassembled WGS sequence"/>
</dbReference>
<dbReference type="GO" id="GO:0006338">
    <property type="term" value="P:chromatin remodeling"/>
    <property type="evidence" value="ECO:0007669"/>
    <property type="project" value="UniProtKB-ARBA"/>
</dbReference>
<evidence type="ECO:0000256" key="1">
    <source>
        <dbReference type="ARBA" id="ARBA00011353"/>
    </source>
</evidence>
<feature type="region of interest" description="Disordered" evidence="2">
    <location>
        <begin position="73"/>
        <end position="125"/>
    </location>
</feature>
<dbReference type="SUPFAM" id="SSF54160">
    <property type="entry name" value="Chromo domain-like"/>
    <property type="match status" value="1"/>
</dbReference>
<evidence type="ECO:0000313" key="4">
    <source>
        <dbReference type="EMBL" id="KAJ9130495.1"/>
    </source>
</evidence>
<name>A0AA38R1V1_9PEZI</name>
<organism evidence="4 5">
    <name type="scientific">Pleurostoma richardsiae</name>
    <dbReference type="NCBI Taxonomy" id="41990"/>
    <lineage>
        <taxon>Eukaryota</taxon>
        <taxon>Fungi</taxon>
        <taxon>Dikarya</taxon>
        <taxon>Ascomycota</taxon>
        <taxon>Pezizomycotina</taxon>
        <taxon>Sordariomycetes</taxon>
        <taxon>Sordariomycetidae</taxon>
        <taxon>Calosphaeriales</taxon>
        <taxon>Pleurostomataceae</taxon>
        <taxon>Pleurostoma</taxon>
    </lineage>
</organism>
<evidence type="ECO:0000313" key="5">
    <source>
        <dbReference type="Proteomes" id="UP001174694"/>
    </source>
</evidence>
<feature type="domain" description="Chromo" evidence="3">
    <location>
        <begin position="129"/>
        <end position="181"/>
    </location>
</feature>
<reference evidence="4" key="1">
    <citation type="submission" date="2022-07" db="EMBL/GenBank/DDBJ databases">
        <title>Fungi with potential for degradation of polypropylene.</title>
        <authorList>
            <person name="Gostincar C."/>
        </authorList>
    </citation>
    <scope>NUCLEOTIDE SEQUENCE</scope>
    <source>
        <strain evidence="4">EXF-13308</strain>
    </source>
</reference>
<dbReference type="Gene3D" id="2.40.50.40">
    <property type="match status" value="1"/>
</dbReference>
<dbReference type="SMART" id="SM00298">
    <property type="entry name" value="CHROMO"/>
    <property type="match status" value="1"/>
</dbReference>
<dbReference type="EMBL" id="JANBVO010000087">
    <property type="protein sequence ID" value="KAJ9130495.1"/>
    <property type="molecule type" value="Genomic_DNA"/>
</dbReference>
<dbReference type="InterPro" id="IPR023780">
    <property type="entry name" value="Chromo_domain"/>
</dbReference>
<evidence type="ECO:0000256" key="2">
    <source>
        <dbReference type="SAM" id="MobiDB-lite"/>
    </source>
</evidence>